<dbReference type="Proteomes" id="UP001055117">
    <property type="component" value="Unassembled WGS sequence"/>
</dbReference>
<proteinExistence type="predicted"/>
<keyword evidence="1" id="KW-0472">Membrane</keyword>
<dbReference type="EMBL" id="BPQG01000036">
    <property type="protein sequence ID" value="GJD44698.1"/>
    <property type="molecule type" value="Genomic_DNA"/>
</dbReference>
<evidence type="ECO:0000313" key="4">
    <source>
        <dbReference type="Proteomes" id="UP001055117"/>
    </source>
</evidence>
<dbReference type="InterPro" id="IPR012495">
    <property type="entry name" value="TadE-like_dom"/>
</dbReference>
<protein>
    <recommendedName>
        <fullName evidence="2">TadE-like domain-containing protein</fullName>
    </recommendedName>
</protein>
<dbReference type="RefSeq" id="WP_238272284.1">
    <property type="nucleotide sequence ID" value="NZ_BPQG01000036.1"/>
</dbReference>
<comment type="caution">
    <text evidence="3">The sequence shown here is derived from an EMBL/GenBank/DDBJ whole genome shotgun (WGS) entry which is preliminary data.</text>
</comment>
<accession>A0ABQ4QHJ9</accession>
<keyword evidence="1" id="KW-1133">Transmembrane helix</keyword>
<feature type="domain" description="TadE-like" evidence="2">
    <location>
        <begin position="18"/>
        <end position="60"/>
    </location>
</feature>
<organism evidence="3 4">
    <name type="scientific">Methylobacterium cerastii</name>
    <dbReference type="NCBI Taxonomy" id="932741"/>
    <lineage>
        <taxon>Bacteria</taxon>
        <taxon>Pseudomonadati</taxon>
        <taxon>Pseudomonadota</taxon>
        <taxon>Alphaproteobacteria</taxon>
        <taxon>Hyphomicrobiales</taxon>
        <taxon>Methylobacteriaceae</taxon>
        <taxon>Methylobacterium</taxon>
    </lineage>
</organism>
<name>A0ABQ4QHJ9_9HYPH</name>
<gene>
    <name evidence="3" type="ORF">AFCDBAGC_2565</name>
</gene>
<keyword evidence="1" id="KW-0812">Transmembrane</keyword>
<feature type="transmembrane region" description="Helical" evidence="1">
    <location>
        <begin position="21"/>
        <end position="45"/>
    </location>
</feature>
<keyword evidence="4" id="KW-1185">Reference proteome</keyword>
<dbReference type="Pfam" id="PF07811">
    <property type="entry name" value="TadE"/>
    <property type="match status" value="1"/>
</dbReference>
<evidence type="ECO:0000256" key="1">
    <source>
        <dbReference type="SAM" id="Phobius"/>
    </source>
</evidence>
<evidence type="ECO:0000259" key="2">
    <source>
        <dbReference type="Pfam" id="PF07811"/>
    </source>
</evidence>
<evidence type="ECO:0000313" key="3">
    <source>
        <dbReference type="EMBL" id="GJD44698.1"/>
    </source>
</evidence>
<reference evidence="3 4" key="1">
    <citation type="journal article" date="2021" name="Front. Microbiol.">
        <title>Comprehensive Comparative Genomics and Phenotyping of Methylobacterium Species.</title>
        <authorList>
            <person name="Alessa O."/>
            <person name="Ogura Y."/>
            <person name="Fujitani Y."/>
            <person name="Takami H."/>
            <person name="Hayashi T."/>
            <person name="Sahin N."/>
            <person name="Tani A."/>
        </authorList>
    </citation>
    <scope>NUCLEOTIDE SEQUENCE [LARGE SCALE GENOMIC DNA]</scope>
    <source>
        <strain evidence="3 4">DSM 23679</strain>
    </source>
</reference>
<sequence length="146" mass="14590">MGSTAGREGRKLAACRGGNAAVEFALVTPVLLLLFAGICAFGIYLGAAHTLRQVAAEAARASVAGVSDGERASLAQAVVQRSLAASAMFKAGSVAVSVGTSPGDATVYTVTLTYDSSVLGLKALGKLVPLPPDVLTSTVSVRRGGL</sequence>